<reference evidence="5" key="2">
    <citation type="submission" date="2023-06" db="EMBL/GenBank/DDBJ databases">
        <authorList>
            <consortium name="Lawrence Berkeley National Laboratory"/>
            <person name="Haridas S."/>
            <person name="Hensen N."/>
            <person name="Bonometti L."/>
            <person name="Westerberg I."/>
            <person name="Brannstrom I.O."/>
            <person name="Guillou S."/>
            <person name="Cros-Aarteil S."/>
            <person name="Calhoun S."/>
            <person name="Kuo A."/>
            <person name="Mondo S."/>
            <person name="Pangilinan J."/>
            <person name="Riley R."/>
            <person name="Labutti K."/>
            <person name="Andreopoulos B."/>
            <person name="Lipzen A."/>
            <person name="Chen C."/>
            <person name="Yanf M."/>
            <person name="Daum C."/>
            <person name="Ng V."/>
            <person name="Clum A."/>
            <person name="Steindorff A."/>
            <person name="Ohm R."/>
            <person name="Martin F."/>
            <person name="Silar P."/>
            <person name="Natvig D."/>
            <person name="Lalanne C."/>
            <person name="Gautier V."/>
            <person name="Ament-Velasquez S.L."/>
            <person name="Kruys A."/>
            <person name="Hutchinson M.I."/>
            <person name="Powell A.J."/>
            <person name="Barry K."/>
            <person name="Miller A.N."/>
            <person name="Grigoriev I.V."/>
            <person name="Debuchy R."/>
            <person name="Gladieux P."/>
            <person name="Thoren M.H."/>
            <person name="Johannesson H."/>
        </authorList>
    </citation>
    <scope>NUCLEOTIDE SEQUENCE</scope>
    <source>
        <strain evidence="5">CBS 314.62</strain>
    </source>
</reference>
<feature type="domain" description="SNTX MACPF/CDC-like" evidence="2">
    <location>
        <begin position="7"/>
        <end position="159"/>
    </location>
</feature>
<dbReference type="AlphaFoldDB" id="A0AAE1CBQ9"/>
<evidence type="ECO:0000259" key="2">
    <source>
        <dbReference type="Pfam" id="PF24674"/>
    </source>
</evidence>
<dbReference type="SUPFAM" id="SSF52540">
    <property type="entry name" value="P-loop containing nucleoside triphosphate hydrolases"/>
    <property type="match status" value="1"/>
</dbReference>
<comment type="caution">
    <text evidence="5">The sequence shown here is derived from an EMBL/GenBank/DDBJ whole genome shotgun (WGS) entry which is preliminary data.</text>
</comment>
<gene>
    <name evidence="5" type="ORF">B0T22DRAFT_510761</name>
</gene>
<protein>
    <recommendedName>
        <fullName evidence="7">G domain-containing protein</fullName>
    </recommendedName>
</protein>
<dbReference type="InterPro" id="IPR056072">
    <property type="entry name" value="SNTX_MACPF/CDC-like_dom"/>
</dbReference>
<evidence type="ECO:0000256" key="1">
    <source>
        <dbReference type="SAM" id="MobiDB-lite"/>
    </source>
</evidence>
<accession>A0AAE1CBQ9</accession>
<evidence type="ECO:0008006" key="7">
    <source>
        <dbReference type="Google" id="ProtNLM"/>
    </source>
</evidence>
<dbReference type="Pfam" id="PF24676">
    <property type="entry name" value="DUF7656"/>
    <property type="match status" value="1"/>
</dbReference>
<keyword evidence="6" id="KW-1185">Reference proteome</keyword>
<dbReference type="Gene3D" id="3.40.50.300">
    <property type="entry name" value="P-loop containing nucleotide triphosphate hydrolases"/>
    <property type="match status" value="1"/>
</dbReference>
<feature type="domain" description="DUF8206" evidence="4">
    <location>
        <begin position="929"/>
        <end position="1010"/>
    </location>
</feature>
<dbReference type="PANTHER" id="PTHR32046:SF11">
    <property type="entry name" value="IMMUNE-ASSOCIATED NUCLEOTIDE-BINDING PROTEIN 10-LIKE"/>
    <property type="match status" value="1"/>
</dbReference>
<organism evidence="5 6">
    <name type="scientific">Podospora appendiculata</name>
    <dbReference type="NCBI Taxonomy" id="314037"/>
    <lineage>
        <taxon>Eukaryota</taxon>
        <taxon>Fungi</taxon>
        <taxon>Dikarya</taxon>
        <taxon>Ascomycota</taxon>
        <taxon>Pezizomycotina</taxon>
        <taxon>Sordariomycetes</taxon>
        <taxon>Sordariomycetidae</taxon>
        <taxon>Sordariales</taxon>
        <taxon>Podosporaceae</taxon>
        <taxon>Podospora</taxon>
    </lineage>
</organism>
<dbReference type="EMBL" id="JAULSO010000002">
    <property type="protein sequence ID" value="KAK3687828.1"/>
    <property type="molecule type" value="Genomic_DNA"/>
</dbReference>
<dbReference type="PANTHER" id="PTHR32046">
    <property type="entry name" value="G DOMAIN-CONTAINING PROTEIN"/>
    <property type="match status" value="1"/>
</dbReference>
<feature type="compositionally biased region" description="Basic and acidic residues" evidence="1">
    <location>
        <begin position="1186"/>
        <end position="1200"/>
    </location>
</feature>
<evidence type="ECO:0000259" key="4">
    <source>
        <dbReference type="Pfam" id="PF26633"/>
    </source>
</evidence>
<reference evidence="5" key="1">
    <citation type="journal article" date="2023" name="Mol. Phylogenet. Evol.">
        <title>Genome-scale phylogeny and comparative genomics of the fungal order Sordariales.</title>
        <authorList>
            <person name="Hensen N."/>
            <person name="Bonometti L."/>
            <person name="Westerberg I."/>
            <person name="Brannstrom I.O."/>
            <person name="Guillou S."/>
            <person name="Cros-Aarteil S."/>
            <person name="Calhoun S."/>
            <person name="Haridas S."/>
            <person name="Kuo A."/>
            <person name="Mondo S."/>
            <person name="Pangilinan J."/>
            <person name="Riley R."/>
            <person name="LaButti K."/>
            <person name="Andreopoulos B."/>
            <person name="Lipzen A."/>
            <person name="Chen C."/>
            <person name="Yan M."/>
            <person name="Daum C."/>
            <person name="Ng V."/>
            <person name="Clum A."/>
            <person name="Steindorff A."/>
            <person name="Ohm R.A."/>
            <person name="Martin F."/>
            <person name="Silar P."/>
            <person name="Natvig D.O."/>
            <person name="Lalanne C."/>
            <person name="Gautier V."/>
            <person name="Ament-Velasquez S.L."/>
            <person name="Kruys A."/>
            <person name="Hutchinson M.I."/>
            <person name="Powell A.J."/>
            <person name="Barry K."/>
            <person name="Miller A.N."/>
            <person name="Grigoriev I.V."/>
            <person name="Debuchy R."/>
            <person name="Gladieux P."/>
            <person name="Hiltunen Thoren M."/>
            <person name="Johannesson H."/>
        </authorList>
    </citation>
    <scope>NUCLEOTIDE SEQUENCE</scope>
    <source>
        <strain evidence="5">CBS 314.62</strain>
    </source>
</reference>
<proteinExistence type="predicted"/>
<sequence>MQPSILNRPALGEKALLGSLYDARNDNFLPLSLFKGSIPAHAVDIKQNPSVDVKISNAYTFKEKFAQLGINAELGASVLAGFVNIDRCGRYLTCSIMDDSRGLMPTSMHYKITTIEEELNLAAKEVKESVASSNFEVAEMAATHVVVGISWGTYCIVTAKGPGVDSSSESNNLIDQFGILKKLALKSIDSRDPFQMPVAAADGSADNFEYQVNMLGGGALTANNSSALSFEATQMAINDIHTSLMGNANKVEREPIAYTLVPLSFLSLFRILEIKADNLVRQPSAECLDKLMELFQQLRDSHLALHDYNTRCRGFKSVVPLDHSRSVFTLRRQGKKAIETFRANYATALEQVRIGNADPERLWQLLRDFQGSEASPENLRSHDVYSAKMKLFSRITREGAKYIGYDKRESLKDLLANSQHDAFVMYFNNEAIDESDLWKETLALFMTKLQEKNLMIAVDCDAIGQPLEKPYISHYRAGHVLIEDSVEHRKVLAANCIMRCNSGSIDRSLTSKPLQRRAVKIPCPHPDCSQTLICNWICHLCHSPVEYGYVDNLLYCDCGASHFCRWEFKCKDDRHGRDIWSSYHPRLLSSLLRKLVPYDDLNILILGETGVGKSTWVNAFVNYLTYDTLDEALHSDELKCIIPCSFSTQLKDKSDSRGRFIQKDIRIGMSQKEHDGARGQSATQYTSVYAVTIQNTRVRLIDTPGIGDTRGLEQDNKNMADILRVLRTYNHLHGILILLKPNAARLTVMFRFCIKQLLTHLHRNAASNIVFGFTNTRGSNYTPGDTFKPLESLLTAYKEAEMGLFEHNVYCFDSESFRYLAAQKRGVDMNHFEENVRSWEYSVTECKRLVEYFRGLKPHMVRSTINLNETRDMIVKLTEPMALIAQRIQTSIAVNNDQIEKLTKTMLSRSELEKSLYVQRESVESYDVGDPRTVCTHHDCVEVRGDFEGRDESVVIYKAMCHKPCGLGRTVKRNQKGDTALQGCWAMDRETGFCNICGHNYMDHMHIYYDYRPMTHIYKDQDVSRDLVKNASDIELQKKAIEMKRTAIEEFQLEYDQVQEAAIQFGFFIKQHAIEPYNDATVEYVDHLISQERLKIQSGGKKDSLEMLEKYKAEHIQKVQALTKAMESGDRDQLLDEKGIRQMIDSIYGLPHFGKDLKNIVMTNEKAADAIFRERSYNLSAGSHWSDGRRKDGKDPDKSQWQHPEQPYHQGHGDSTPSDESGNQSQETHPRPANRMPNPRLQFGLQVLAAPPFNMVRPAWNFMSRLLRQ</sequence>
<dbReference type="Pfam" id="PF24674">
    <property type="entry name" value="MACPF_SNTX"/>
    <property type="match status" value="1"/>
</dbReference>
<evidence type="ECO:0000313" key="5">
    <source>
        <dbReference type="EMBL" id="KAK3687828.1"/>
    </source>
</evidence>
<feature type="region of interest" description="Disordered" evidence="1">
    <location>
        <begin position="1182"/>
        <end position="1239"/>
    </location>
</feature>
<evidence type="ECO:0000313" key="6">
    <source>
        <dbReference type="Proteomes" id="UP001270362"/>
    </source>
</evidence>
<dbReference type="InterPro" id="IPR027417">
    <property type="entry name" value="P-loop_NTPase"/>
</dbReference>
<dbReference type="InterPro" id="IPR058519">
    <property type="entry name" value="DUF8206"/>
</dbReference>
<evidence type="ECO:0000259" key="3">
    <source>
        <dbReference type="Pfam" id="PF24676"/>
    </source>
</evidence>
<name>A0AAE1CBQ9_9PEZI</name>
<feature type="compositionally biased region" description="Polar residues" evidence="1">
    <location>
        <begin position="1213"/>
        <end position="1227"/>
    </location>
</feature>
<feature type="domain" description="DUF7656" evidence="3">
    <location>
        <begin position="395"/>
        <end position="490"/>
    </location>
</feature>
<dbReference type="Proteomes" id="UP001270362">
    <property type="component" value="Unassembled WGS sequence"/>
</dbReference>
<dbReference type="Pfam" id="PF26633">
    <property type="entry name" value="DUF8206"/>
    <property type="match status" value="1"/>
</dbReference>
<dbReference type="InterPro" id="IPR056073">
    <property type="entry name" value="DUF7656"/>
</dbReference>